<evidence type="ECO:0000313" key="4">
    <source>
        <dbReference type="EMBL" id="OTA37488.1"/>
    </source>
</evidence>
<proteinExistence type="inferred from homology"/>
<dbReference type="OrthoDB" id="5840532at2759"/>
<evidence type="ECO:0000256" key="1">
    <source>
        <dbReference type="ARBA" id="ARBA00006484"/>
    </source>
</evidence>
<keyword evidence="2" id="KW-0521">NADP</keyword>
<dbReference type="STRING" id="1157616.A0A1Z5TNC9"/>
<dbReference type="EMBL" id="MUNK01000020">
    <property type="protein sequence ID" value="OTA37488.1"/>
    <property type="molecule type" value="Genomic_DNA"/>
</dbReference>
<dbReference type="GO" id="GO:0016491">
    <property type="term" value="F:oxidoreductase activity"/>
    <property type="evidence" value="ECO:0007669"/>
    <property type="project" value="UniProtKB-KW"/>
</dbReference>
<dbReference type="InterPro" id="IPR036291">
    <property type="entry name" value="NAD(P)-bd_dom_sf"/>
</dbReference>
<gene>
    <name evidence="4" type="ORF">BTJ68_02228</name>
</gene>
<dbReference type="Proteomes" id="UP000194280">
    <property type="component" value="Unassembled WGS sequence"/>
</dbReference>
<dbReference type="SUPFAM" id="SSF51735">
    <property type="entry name" value="NAD(P)-binding Rossmann-fold domains"/>
    <property type="match status" value="1"/>
</dbReference>
<accession>A0A1Z5TNC9</accession>
<dbReference type="FunCoup" id="A0A1Z5TNC9">
    <property type="interactions" value="226"/>
</dbReference>
<dbReference type="InParanoid" id="A0A1Z5TNC9"/>
<dbReference type="CDD" id="cd05233">
    <property type="entry name" value="SDR_c"/>
    <property type="match status" value="1"/>
</dbReference>
<keyword evidence="3" id="KW-0560">Oxidoreductase</keyword>
<dbReference type="PANTHER" id="PTHR24321">
    <property type="entry name" value="DEHYDROGENASES, SHORT CHAIN"/>
    <property type="match status" value="1"/>
</dbReference>
<evidence type="ECO:0000256" key="2">
    <source>
        <dbReference type="ARBA" id="ARBA00022857"/>
    </source>
</evidence>
<comment type="similarity">
    <text evidence="1">Belongs to the short-chain dehydrogenases/reductases (SDR) family.</text>
</comment>
<dbReference type="PANTHER" id="PTHR24321:SF12">
    <property type="entry name" value="SHORT-CHAIN DEHYDROGENASE_REDUCTASE FAMILY, PUTATIVE (AFU_ORTHOLOGUE AFUA_5G14340)-RELATED"/>
    <property type="match status" value="1"/>
</dbReference>
<dbReference type="InterPro" id="IPR002347">
    <property type="entry name" value="SDR_fam"/>
</dbReference>
<dbReference type="Gene3D" id="3.40.50.720">
    <property type="entry name" value="NAD(P)-binding Rossmann-like Domain"/>
    <property type="match status" value="1"/>
</dbReference>
<dbReference type="VEuPathDB" id="FungiDB:BTJ68_02228"/>
<reference evidence="4 5" key="1">
    <citation type="submission" date="2017-01" db="EMBL/GenBank/DDBJ databases">
        <title>The recent genome duplication of the halophilic yeast Hortaea werneckii: insights from long-read sequencing.</title>
        <authorList>
            <person name="Sinha S."/>
            <person name="Flibotte S."/>
            <person name="Neira M."/>
            <person name="Lenassi M."/>
            <person name="Gostincar C."/>
            <person name="Stajich J.E."/>
            <person name="Nislow C.E."/>
        </authorList>
    </citation>
    <scope>NUCLEOTIDE SEQUENCE [LARGE SCALE GENOMIC DNA]</scope>
    <source>
        <strain evidence="4 5">EXF-2000</strain>
    </source>
</reference>
<keyword evidence="5" id="KW-1185">Reference proteome</keyword>
<name>A0A1Z5TNC9_HORWE</name>
<dbReference type="PRINTS" id="PR00080">
    <property type="entry name" value="SDRFAMILY"/>
</dbReference>
<protein>
    <submittedName>
        <fullName evidence="4">Uncharacterized protein</fullName>
    </submittedName>
</protein>
<dbReference type="Pfam" id="PF13561">
    <property type="entry name" value="adh_short_C2"/>
    <property type="match status" value="1"/>
</dbReference>
<dbReference type="FunFam" id="3.40.50.720:FF:000084">
    <property type="entry name" value="Short-chain dehydrogenase reductase"/>
    <property type="match status" value="1"/>
</dbReference>
<organism evidence="4 5">
    <name type="scientific">Hortaea werneckii EXF-2000</name>
    <dbReference type="NCBI Taxonomy" id="1157616"/>
    <lineage>
        <taxon>Eukaryota</taxon>
        <taxon>Fungi</taxon>
        <taxon>Dikarya</taxon>
        <taxon>Ascomycota</taxon>
        <taxon>Pezizomycotina</taxon>
        <taxon>Dothideomycetes</taxon>
        <taxon>Dothideomycetidae</taxon>
        <taxon>Mycosphaerellales</taxon>
        <taxon>Teratosphaeriaceae</taxon>
        <taxon>Hortaea</taxon>
    </lineage>
</organism>
<evidence type="ECO:0000313" key="5">
    <source>
        <dbReference type="Proteomes" id="UP000194280"/>
    </source>
</evidence>
<dbReference type="AlphaFoldDB" id="A0A1Z5TNC9"/>
<evidence type="ECO:0000256" key="3">
    <source>
        <dbReference type="ARBA" id="ARBA00023002"/>
    </source>
</evidence>
<sequence>METPLLRLLQRRCCRRSPPPTNMFPGVALVTGAASGIGQATAVSFAKEGCSQIVIADRNVNGLNETHSRVREAAPNCSVLSVQTDVSDQDSVQALINKAVETFGRLDYVCNSAGTLSNNERSHETSLEEFDRINNINYKGCWLCSRAEIQQMLKQEPLATHDGRPGNRGSVVNIASQLGIVGRPAAPAYCGSKAAVISMTRCDVRFHPTTPPAIDYSKDNIRVNCICPGVIETPMTTPNMDVLGPAISIAPMNRPGTAQEVADCVLFLCSSKATFVQGSAMVVDGGYVIN</sequence>
<comment type="caution">
    <text evidence="4">The sequence shown here is derived from an EMBL/GenBank/DDBJ whole genome shotgun (WGS) entry which is preliminary data.</text>
</comment>
<dbReference type="PRINTS" id="PR00081">
    <property type="entry name" value="GDHRDH"/>
</dbReference>